<keyword evidence="2" id="KW-1185">Reference proteome</keyword>
<dbReference type="AlphaFoldDB" id="A0A2J6QBU9"/>
<proteinExistence type="predicted"/>
<protein>
    <submittedName>
        <fullName evidence="1">Uncharacterized protein</fullName>
    </submittedName>
</protein>
<dbReference type="Proteomes" id="UP000235672">
    <property type="component" value="Unassembled WGS sequence"/>
</dbReference>
<gene>
    <name evidence="1" type="ORF">NA56DRAFT_48078</name>
</gene>
<evidence type="ECO:0000313" key="1">
    <source>
        <dbReference type="EMBL" id="PMD23750.1"/>
    </source>
</evidence>
<sequence length="156" mass="17646">MVRLSTSRAICDVLFSSSTWSFRLGIQDNGVHPTTSVVPSLKNVAASRSHRIISARGTFYPDMDTYTRISPTSHMEPLILHTIHSLLCYFDLYIQFTYRHMDHSPATILSDRQDTSRRAPQSVHCVEAAELPLKMMAHAIYVTDRPSKVHQASQTD</sequence>
<accession>A0A2J6QBU9</accession>
<organism evidence="1 2">
    <name type="scientific">Hyaloscypha hepaticicola</name>
    <dbReference type="NCBI Taxonomy" id="2082293"/>
    <lineage>
        <taxon>Eukaryota</taxon>
        <taxon>Fungi</taxon>
        <taxon>Dikarya</taxon>
        <taxon>Ascomycota</taxon>
        <taxon>Pezizomycotina</taxon>
        <taxon>Leotiomycetes</taxon>
        <taxon>Helotiales</taxon>
        <taxon>Hyaloscyphaceae</taxon>
        <taxon>Hyaloscypha</taxon>
    </lineage>
</organism>
<evidence type="ECO:0000313" key="2">
    <source>
        <dbReference type="Proteomes" id="UP000235672"/>
    </source>
</evidence>
<reference evidence="1 2" key="1">
    <citation type="submission" date="2016-05" db="EMBL/GenBank/DDBJ databases">
        <title>A degradative enzymes factory behind the ericoid mycorrhizal symbiosis.</title>
        <authorList>
            <consortium name="DOE Joint Genome Institute"/>
            <person name="Martino E."/>
            <person name="Morin E."/>
            <person name="Grelet G."/>
            <person name="Kuo A."/>
            <person name="Kohler A."/>
            <person name="Daghino S."/>
            <person name="Barry K."/>
            <person name="Choi C."/>
            <person name="Cichocki N."/>
            <person name="Clum A."/>
            <person name="Copeland A."/>
            <person name="Hainaut M."/>
            <person name="Haridas S."/>
            <person name="Labutti K."/>
            <person name="Lindquist E."/>
            <person name="Lipzen A."/>
            <person name="Khouja H.-R."/>
            <person name="Murat C."/>
            <person name="Ohm R."/>
            <person name="Olson A."/>
            <person name="Spatafora J."/>
            <person name="Veneault-Fourrey C."/>
            <person name="Henrissat B."/>
            <person name="Grigoriev I."/>
            <person name="Martin F."/>
            <person name="Perotto S."/>
        </authorList>
    </citation>
    <scope>NUCLEOTIDE SEQUENCE [LARGE SCALE GENOMIC DNA]</scope>
    <source>
        <strain evidence="1 2">UAMH 7357</strain>
    </source>
</reference>
<dbReference type="EMBL" id="KZ613474">
    <property type="protein sequence ID" value="PMD23750.1"/>
    <property type="molecule type" value="Genomic_DNA"/>
</dbReference>
<name>A0A2J6QBU9_9HELO</name>